<sequence length="72" mass="8577">MKQSNFSNTVRIYIKHKRFRQAFWNVNFTSLNRKLYISLILKGGYWQVKIGSCGKRVIAVIKSLLKQIQIRF</sequence>
<gene>
    <name evidence="1" type="ORF">CICLE_v10033992mg</name>
</gene>
<organism evidence="1 2">
    <name type="scientific">Citrus clementina</name>
    <name type="common">Clementine</name>
    <name type="synonym">Citrus deliciosa x Citrus sinensis</name>
    <dbReference type="NCBI Taxonomy" id="85681"/>
    <lineage>
        <taxon>Eukaryota</taxon>
        <taxon>Viridiplantae</taxon>
        <taxon>Streptophyta</taxon>
        <taxon>Embryophyta</taxon>
        <taxon>Tracheophyta</taxon>
        <taxon>Spermatophyta</taxon>
        <taxon>Magnoliopsida</taxon>
        <taxon>eudicotyledons</taxon>
        <taxon>Gunneridae</taxon>
        <taxon>Pentapetalae</taxon>
        <taxon>rosids</taxon>
        <taxon>malvids</taxon>
        <taxon>Sapindales</taxon>
        <taxon>Rutaceae</taxon>
        <taxon>Aurantioideae</taxon>
        <taxon>Citrus</taxon>
    </lineage>
</organism>
<proteinExistence type="predicted"/>
<dbReference type="KEGG" id="cic:CICLE_v10033992mg"/>
<name>V4TAQ2_CITCL</name>
<dbReference type="Gramene" id="ESR50342">
    <property type="protein sequence ID" value="ESR50342"/>
    <property type="gene ID" value="CICLE_v10033992mg"/>
</dbReference>
<keyword evidence="2" id="KW-1185">Reference proteome</keyword>
<dbReference type="InParanoid" id="V4TAQ2"/>
<evidence type="ECO:0000313" key="1">
    <source>
        <dbReference type="EMBL" id="ESR50342.1"/>
    </source>
</evidence>
<dbReference type="AlphaFoldDB" id="V4TAQ2"/>
<dbReference type="Proteomes" id="UP000030687">
    <property type="component" value="Unassembled WGS sequence"/>
</dbReference>
<protein>
    <submittedName>
        <fullName evidence="1">Uncharacterized protein</fullName>
    </submittedName>
</protein>
<reference evidence="1 2" key="1">
    <citation type="submission" date="2013-10" db="EMBL/GenBank/DDBJ databases">
        <authorList>
            <consortium name="International Citrus Genome Consortium"/>
            <person name="Jenkins J."/>
            <person name="Schmutz J."/>
            <person name="Prochnik S."/>
            <person name="Rokhsar D."/>
            <person name="Gmitter F."/>
            <person name="Ollitrault P."/>
            <person name="Machado M."/>
            <person name="Talon M."/>
            <person name="Wincker P."/>
            <person name="Jaillon O."/>
            <person name="Morgante M."/>
        </authorList>
    </citation>
    <scope>NUCLEOTIDE SEQUENCE</scope>
    <source>
        <strain evidence="2">cv. Clemenules</strain>
    </source>
</reference>
<evidence type="ECO:0000313" key="2">
    <source>
        <dbReference type="Proteomes" id="UP000030687"/>
    </source>
</evidence>
<dbReference type="EMBL" id="KI536726">
    <property type="protein sequence ID" value="ESR50342.1"/>
    <property type="molecule type" value="Genomic_DNA"/>
</dbReference>
<accession>V4TAQ2</accession>